<organism evidence="3 4">
    <name type="scientific">Amycolatopsis taiwanensis</name>
    <dbReference type="NCBI Taxonomy" id="342230"/>
    <lineage>
        <taxon>Bacteria</taxon>
        <taxon>Bacillati</taxon>
        <taxon>Actinomycetota</taxon>
        <taxon>Actinomycetes</taxon>
        <taxon>Pseudonocardiales</taxon>
        <taxon>Pseudonocardiaceae</taxon>
        <taxon>Amycolatopsis</taxon>
    </lineage>
</organism>
<dbReference type="EMBL" id="BSTI01000007">
    <property type="protein sequence ID" value="GLY66870.1"/>
    <property type="molecule type" value="Genomic_DNA"/>
</dbReference>
<proteinExistence type="predicted"/>
<evidence type="ECO:0000313" key="4">
    <source>
        <dbReference type="Proteomes" id="UP001165136"/>
    </source>
</evidence>
<dbReference type="InterPro" id="IPR050237">
    <property type="entry name" value="ATP-dep_AMP-bd_enzyme"/>
</dbReference>
<feature type="domain" description="AMP-binding enzyme C-terminal" evidence="2">
    <location>
        <begin position="418"/>
        <end position="493"/>
    </location>
</feature>
<dbReference type="InterPro" id="IPR000873">
    <property type="entry name" value="AMP-dep_synth/lig_dom"/>
</dbReference>
<dbReference type="Proteomes" id="UP001165136">
    <property type="component" value="Unassembled WGS sequence"/>
</dbReference>
<dbReference type="Pfam" id="PF00501">
    <property type="entry name" value="AMP-binding"/>
    <property type="match status" value="1"/>
</dbReference>
<dbReference type="RefSeq" id="WP_027946189.1">
    <property type="nucleotide sequence ID" value="NZ_BSTI01000007.1"/>
</dbReference>
<dbReference type="SUPFAM" id="SSF56801">
    <property type="entry name" value="Acetyl-CoA synthetase-like"/>
    <property type="match status" value="1"/>
</dbReference>
<dbReference type="Gene3D" id="3.40.50.12780">
    <property type="entry name" value="N-terminal domain of ligase-like"/>
    <property type="match status" value="1"/>
</dbReference>
<protein>
    <submittedName>
        <fullName evidence="3">Fatty-acyl-CoA synthase</fullName>
    </submittedName>
</protein>
<reference evidence="3" key="1">
    <citation type="submission" date="2023-03" db="EMBL/GenBank/DDBJ databases">
        <title>Amycolatopsis taiwanensis NBRC 103393.</title>
        <authorList>
            <person name="Ichikawa N."/>
            <person name="Sato H."/>
            <person name="Tonouchi N."/>
        </authorList>
    </citation>
    <scope>NUCLEOTIDE SEQUENCE</scope>
    <source>
        <strain evidence="3">NBRC 103393</strain>
    </source>
</reference>
<name>A0A9W6R1W4_9PSEU</name>
<dbReference type="InterPro" id="IPR025110">
    <property type="entry name" value="AMP-bd_C"/>
</dbReference>
<evidence type="ECO:0000313" key="3">
    <source>
        <dbReference type="EMBL" id="GLY66870.1"/>
    </source>
</evidence>
<dbReference type="Gene3D" id="3.30.300.30">
    <property type="match status" value="1"/>
</dbReference>
<dbReference type="PANTHER" id="PTHR43767:SF1">
    <property type="entry name" value="NONRIBOSOMAL PEPTIDE SYNTHASE PES1 (EUROFUNG)-RELATED"/>
    <property type="match status" value="1"/>
</dbReference>
<dbReference type="InterPro" id="IPR042099">
    <property type="entry name" value="ANL_N_sf"/>
</dbReference>
<dbReference type="InterPro" id="IPR020845">
    <property type="entry name" value="AMP-binding_CS"/>
</dbReference>
<comment type="caution">
    <text evidence="3">The sequence shown here is derived from an EMBL/GenBank/DDBJ whole genome shotgun (WGS) entry which is preliminary data.</text>
</comment>
<dbReference type="AlphaFoldDB" id="A0A9W6R1W4"/>
<evidence type="ECO:0000259" key="2">
    <source>
        <dbReference type="Pfam" id="PF13193"/>
    </source>
</evidence>
<dbReference type="GO" id="GO:0016878">
    <property type="term" value="F:acid-thiol ligase activity"/>
    <property type="evidence" value="ECO:0007669"/>
    <property type="project" value="UniProtKB-ARBA"/>
</dbReference>
<dbReference type="PANTHER" id="PTHR43767">
    <property type="entry name" value="LONG-CHAIN-FATTY-ACID--COA LIGASE"/>
    <property type="match status" value="1"/>
</dbReference>
<keyword evidence="4" id="KW-1185">Reference proteome</keyword>
<dbReference type="Pfam" id="PF13193">
    <property type="entry name" value="AMP-binding_C"/>
    <property type="match status" value="1"/>
</dbReference>
<accession>A0A9W6R1W4</accession>
<dbReference type="InterPro" id="IPR045851">
    <property type="entry name" value="AMP-bd_C_sf"/>
</dbReference>
<feature type="domain" description="AMP-dependent synthetase/ligase" evidence="1">
    <location>
        <begin position="9"/>
        <end position="353"/>
    </location>
</feature>
<dbReference type="PROSITE" id="PS00455">
    <property type="entry name" value="AMP_BINDING"/>
    <property type="match status" value="1"/>
</dbReference>
<evidence type="ECO:0000259" key="1">
    <source>
        <dbReference type="Pfam" id="PF00501"/>
    </source>
</evidence>
<gene>
    <name evidence="3" type="ORF">Atai01_34890</name>
</gene>
<sequence length="506" mass="54995">MDENLATLFEAEADRAPDRTAIIHGAIRRSWRDLDDRAARLAALFSSCGIGEGSRVGIALYNGPEYLETLFAIMKVRAMPVNVNYRYREGELFDLLSDAGAEALVFDVSLEDRVTAVADRLPALKTLVRLGSSPGAALDYERAIEENPPMPRIKRSGSDSWLMFTGGTTGRPKGVVSTHRWLFSVVDNNARQMSGAVTLVAPPLMHGTGMYLSLGCLLGGGTVAYLRSHSYDPDELAAEIERLRVTVLVVVGDVFTVPLADALDRRSYDLSSLKRMVSVGVTWSAEVKARLLEHCDAALEDSVAASEGGPFAKSVTTRGRKSVTSRFELLPGCRVINDEGRDVVPGSGEVGRLAAPAQEGTRYLDDPEHSAQTFRMVGGTRYVVPGDLATLAEDGSVILLGRDSRVINTGGEKVFAEEVEQVIARHPAVEDVNVVGVPDKRWGHRIVAVVARRPGTELHAQTVIDHVGAVLAGYKRPREVVFVPQIRRSPSGKIDLRWLRQAAEHP</sequence>